<evidence type="ECO:0000256" key="3">
    <source>
        <dbReference type="ARBA" id="ARBA00023180"/>
    </source>
</evidence>
<dbReference type="EMBL" id="CCYD01000468">
    <property type="protein sequence ID" value="CEG40031.1"/>
    <property type="molecule type" value="Genomic_DNA"/>
</dbReference>
<dbReference type="OMA" id="PENANTK"/>
<dbReference type="GO" id="GO:0006078">
    <property type="term" value="P:(1-&gt;6)-beta-D-glucan biosynthetic process"/>
    <property type="evidence" value="ECO:0007669"/>
    <property type="project" value="TreeGrafter"/>
</dbReference>
<keyword evidence="4" id="KW-0961">Cell wall biogenesis/degradation</keyword>
<keyword evidence="8" id="KW-1185">Reference proteome</keyword>
<dbReference type="PANTHER" id="PTHR31361">
    <property type="entry name" value="BETA-GLUCAN SYNTHESIS-ASSOCIATED PROTEIN KRE6-RELATED"/>
    <property type="match status" value="1"/>
</dbReference>
<dbReference type="GO" id="GO:0005886">
    <property type="term" value="C:plasma membrane"/>
    <property type="evidence" value="ECO:0007669"/>
    <property type="project" value="TreeGrafter"/>
</dbReference>
<dbReference type="InterPro" id="IPR005629">
    <property type="entry name" value="Skn1/Kre6/Sbg1"/>
</dbReference>
<dbReference type="GO" id="GO:0015926">
    <property type="term" value="F:glucosidase activity"/>
    <property type="evidence" value="ECO:0007669"/>
    <property type="project" value="TreeGrafter"/>
</dbReference>
<organism evidence="7 8">
    <name type="scientific">Plasmopara halstedii</name>
    <name type="common">Downy mildew of sunflower</name>
    <dbReference type="NCBI Taxonomy" id="4781"/>
    <lineage>
        <taxon>Eukaryota</taxon>
        <taxon>Sar</taxon>
        <taxon>Stramenopiles</taxon>
        <taxon>Oomycota</taxon>
        <taxon>Peronosporomycetes</taxon>
        <taxon>Peronosporales</taxon>
        <taxon>Peronosporaceae</taxon>
        <taxon>Plasmopara</taxon>
    </lineage>
</organism>
<evidence type="ECO:0000256" key="4">
    <source>
        <dbReference type="ARBA" id="ARBA00023316"/>
    </source>
</evidence>
<comment type="subcellular location">
    <subcellularLocation>
        <location evidence="1">Membrane</location>
    </subcellularLocation>
</comment>
<proteinExistence type="predicted"/>
<keyword evidence="6" id="KW-0732">Signal</keyword>
<dbReference type="Gene3D" id="2.60.120.200">
    <property type="match status" value="2"/>
</dbReference>
<keyword evidence="3" id="KW-0325">Glycoprotein</keyword>
<name>A0A0P1AH65_PLAHL</name>
<dbReference type="SUPFAM" id="SSF49899">
    <property type="entry name" value="Concanavalin A-like lectins/glucanases"/>
    <property type="match status" value="1"/>
</dbReference>
<dbReference type="GO" id="GO:0071555">
    <property type="term" value="P:cell wall organization"/>
    <property type="evidence" value="ECO:0007669"/>
    <property type="project" value="UniProtKB-KW"/>
</dbReference>
<keyword evidence="5" id="KW-1133">Transmembrane helix</keyword>
<feature type="signal peptide" evidence="6">
    <location>
        <begin position="1"/>
        <end position="27"/>
    </location>
</feature>
<dbReference type="PANTHER" id="PTHR31361:SF1">
    <property type="entry name" value="BETA-GLUCAN SYNTHESIS-ASSOCIATED PROTEIN KRE6-RELATED"/>
    <property type="match status" value="1"/>
</dbReference>
<dbReference type="InterPro" id="IPR013320">
    <property type="entry name" value="ConA-like_dom_sf"/>
</dbReference>
<evidence type="ECO:0000256" key="5">
    <source>
        <dbReference type="SAM" id="Phobius"/>
    </source>
</evidence>
<dbReference type="Pfam" id="PF03935">
    <property type="entry name" value="SKN1_KRE6_Sbg1"/>
    <property type="match status" value="2"/>
</dbReference>
<keyword evidence="2 5" id="KW-0472">Membrane</keyword>
<protein>
    <submittedName>
        <fullName evidence="7">Concanavalin A-like lectin/glucanase, subgroup</fullName>
    </submittedName>
</protein>
<keyword evidence="7" id="KW-0430">Lectin</keyword>
<evidence type="ECO:0000256" key="6">
    <source>
        <dbReference type="SAM" id="SignalP"/>
    </source>
</evidence>
<dbReference type="OrthoDB" id="412647at2759"/>
<dbReference type="STRING" id="4781.A0A0P1AH65"/>
<dbReference type="GeneID" id="36405309"/>
<evidence type="ECO:0000256" key="2">
    <source>
        <dbReference type="ARBA" id="ARBA00023136"/>
    </source>
</evidence>
<accession>A0A0P1AH65</accession>
<dbReference type="GO" id="GO:0005789">
    <property type="term" value="C:endoplasmic reticulum membrane"/>
    <property type="evidence" value="ECO:0007669"/>
    <property type="project" value="TreeGrafter"/>
</dbReference>
<evidence type="ECO:0000256" key="1">
    <source>
        <dbReference type="ARBA" id="ARBA00004370"/>
    </source>
</evidence>
<feature type="chain" id="PRO_5006058660" evidence="6">
    <location>
        <begin position="28"/>
        <end position="724"/>
    </location>
</feature>
<dbReference type="RefSeq" id="XP_024576400.1">
    <property type="nucleotide sequence ID" value="XM_024725644.1"/>
</dbReference>
<dbReference type="Proteomes" id="UP000054928">
    <property type="component" value="Unassembled WGS sequence"/>
</dbReference>
<dbReference type="GO" id="GO:0030246">
    <property type="term" value="F:carbohydrate binding"/>
    <property type="evidence" value="ECO:0007669"/>
    <property type="project" value="UniProtKB-KW"/>
</dbReference>
<evidence type="ECO:0000313" key="7">
    <source>
        <dbReference type="EMBL" id="CEG40031.1"/>
    </source>
</evidence>
<evidence type="ECO:0000313" key="8">
    <source>
        <dbReference type="Proteomes" id="UP000054928"/>
    </source>
</evidence>
<keyword evidence="5" id="KW-0812">Transmembrane</keyword>
<dbReference type="AlphaFoldDB" id="A0A0P1AH65"/>
<sequence>MDMHFSPMTLVCGLTLWSSIMTGIVSALDAMTYPTKSGIPTWVDTDTPKKDYVYYSSRGRRWDLTMSDEFNVPNRSFRAGDDHMWTSLEKPDGVNGALEIYSHNMTSTACDDDGTCYFYIETIDEVTKINVYNMYTHPPSFNDVYFWYRGGMVQSWNKFCYQGGMLEVRAQLPGAVTPETGNPDIALGPSGKTSANRFYPTWPGIWMLGNLGRAIFSASTNRMWPFTYNECDPDVFEPSYQRISACDDNPGYGLNPNQGRGAPEIDILEGGGVAISSSIQIGPGMPKNYRLFDVNTSLGDPIYCLYGFSCQTLGANYIDVPTDYYQRERGHKSWYQGLRYAANNYCAPNDDAKQSYETIENSLEQGITENFCSVDTCPASGDVHSDLSFIDNRTDAHWGINSNATPPSGVMSPFNYQMDALSANWPIHFGAYTNYYEYQVEWVTGKNGYVRWLLHGEPLFEITSDVIENVPQDTKNSNPKKIMIEEPLYVIFNVALSSSWGAMPPNPGRECRGDGLDDVTNKICDAFPMYLKIDYIRLYQDLGDDLEPDNYMTTECDPATHPTKEWINGHIDEYEDNDNKVIEVAGKASCRTSDDCTIGGTLARTALKTGKCVNKRCECLYESWGGPRCTTAIAGSRDSESGLISKTYGPPLAASIALAIAACLLSATSIYVAISKSTKHTKILTQNLDAKTAANGEMGHLSDASNHRVSSLSIAKENLRQSFV</sequence>
<reference evidence="8" key="1">
    <citation type="submission" date="2014-09" db="EMBL/GenBank/DDBJ databases">
        <authorList>
            <person name="Sharma Rahul"/>
            <person name="Thines Marco"/>
        </authorList>
    </citation>
    <scope>NUCLEOTIDE SEQUENCE [LARGE SCALE GENOMIC DNA]</scope>
</reference>
<feature type="transmembrane region" description="Helical" evidence="5">
    <location>
        <begin position="652"/>
        <end position="674"/>
    </location>
</feature>